<evidence type="ECO:0000313" key="9">
    <source>
        <dbReference type="Proteomes" id="UP001596003"/>
    </source>
</evidence>
<dbReference type="Pfam" id="PF02826">
    <property type="entry name" value="2-Hacid_dh_C"/>
    <property type="match status" value="1"/>
</dbReference>
<sequence length="320" mass="35699">MKTGKKKLLITEPNNFSQKALAILSEAFDVKSIKIKDREELKLEISSVDAIFIRLGFVIDKEILDKASNLKFILTATTGLDHIDVDYFKSLGGEVISLKGEVDFLKSIPSTAEHTWALLLALLKKIPTSFDHVKNGGWNRNLFINTNLKEKKIGILGLGRVGTQVADFAKAFGMEIGFFDVKNVESQFLRFNSPEELFKWADIITIHIPFSVENEKFIGKELLSFVKNGTVLINTSRGGVWDENEIARLIVNGNFSGIATDVLENELNGETIELNPLVDLARQSYNVIITPHIAGATKESMEMTEEFVAKKLISKRGILL</sequence>
<evidence type="ECO:0000256" key="4">
    <source>
        <dbReference type="ARBA" id="ARBA00023027"/>
    </source>
</evidence>
<dbReference type="PROSITE" id="PS00065">
    <property type="entry name" value="D_2_HYDROXYACID_DH_1"/>
    <property type="match status" value="1"/>
</dbReference>
<feature type="domain" description="D-isomer specific 2-hydroxyacid dehydrogenase catalytic" evidence="6">
    <location>
        <begin position="10"/>
        <end position="312"/>
    </location>
</feature>
<name>A0ABV8ZEQ8_9FLAO</name>
<dbReference type="Gene3D" id="3.40.50.720">
    <property type="entry name" value="NAD(P)-binding Rossmann-like Domain"/>
    <property type="match status" value="2"/>
</dbReference>
<evidence type="ECO:0000313" key="8">
    <source>
        <dbReference type="EMBL" id="MFC4478211.1"/>
    </source>
</evidence>
<feature type="domain" description="D-isomer specific 2-hydroxyacid dehydrogenase NAD-binding" evidence="7">
    <location>
        <begin position="117"/>
        <end position="294"/>
    </location>
</feature>
<dbReference type="InterPro" id="IPR006139">
    <property type="entry name" value="D-isomer_2_OHA_DH_cat_dom"/>
</dbReference>
<dbReference type="InterPro" id="IPR029752">
    <property type="entry name" value="D-isomer_DH_CS1"/>
</dbReference>
<keyword evidence="2" id="KW-0028">Amino-acid biosynthesis</keyword>
<keyword evidence="3 5" id="KW-0560">Oxidoreductase</keyword>
<dbReference type="SUPFAM" id="SSF52283">
    <property type="entry name" value="Formate/glycerate dehydrogenase catalytic domain-like"/>
    <property type="match status" value="1"/>
</dbReference>
<evidence type="ECO:0000256" key="1">
    <source>
        <dbReference type="ARBA" id="ARBA00005854"/>
    </source>
</evidence>
<reference evidence="9" key="1">
    <citation type="journal article" date="2019" name="Int. J. Syst. Evol. Microbiol.">
        <title>The Global Catalogue of Microorganisms (GCM) 10K type strain sequencing project: providing services to taxonomists for standard genome sequencing and annotation.</title>
        <authorList>
            <consortium name="The Broad Institute Genomics Platform"/>
            <consortium name="The Broad Institute Genome Sequencing Center for Infectious Disease"/>
            <person name="Wu L."/>
            <person name="Ma J."/>
        </authorList>
    </citation>
    <scope>NUCLEOTIDE SEQUENCE [LARGE SCALE GENOMIC DNA]</scope>
    <source>
        <strain evidence="9">NBRC 103627</strain>
    </source>
</reference>
<dbReference type="InterPro" id="IPR006140">
    <property type="entry name" value="D-isomer_DH_NAD-bd"/>
</dbReference>
<keyword evidence="4" id="KW-0520">NAD</keyword>
<evidence type="ECO:0000259" key="7">
    <source>
        <dbReference type="Pfam" id="PF02826"/>
    </source>
</evidence>
<dbReference type="PANTHER" id="PTHR42789">
    <property type="entry name" value="D-ISOMER SPECIFIC 2-HYDROXYACID DEHYDROGENASE FAMILY PROTEIN (AFU_ORTHOLOGUE AFUA_6G10090)"/>
    <property type="match status" value="1"/>
</dbReference>
<keyword evidence="9" id="KW-1185">Reference proteome</keyword>
<dbReference type="InterPro" id="IPR029753">
    <property type="entry name" value="D-isomer_DH_CS"/>
</dbReference>
<evidence type="ECO:0000256" key="3">
    <source>
        <dbReference type="ARBA" id="ARBA00023002"/>
    </source>
</evidence>
<evidence type="ECO:0000256" key="2">
    <source>
        <dbReference type="ARBA" id="ARBA00022605"/>
    </source>
</evidence>
<evidence type="ECO:0000256" key="5">
    <source>
        <dbReference type="RuleBase" id="RU003719"/>
    </source>
</evidence>
<dbReference type="PANTHER" id="PTHR42789:SF1">
    <property type="entry name" value="D-ISOMER SPECIFIC 2-HYDROXYACID DEHYDROGENASE FAMILY PROTEIN (AFU_ORTHOLOGUE AFUA_6G10090)"/>
    <property type="match status" value="1"/>
</dbReference>
<dbReference type="PROSITE" id="PS00670">
    <property type="entry name" value="D_2_HYDROXYACID_DH_2"/>
    <property type="match status" value="1"/>
</dbReference>
<dbReference type="SUPFAM" id="SSF51735">
    <property type="entry name" value="NAD(P)-binding Rossmann-fold domains"/>
    <property type="match status" value="1"/>
</dbReference>
<gene>
    <name evidence="8" type="ORF">ACFO3N_14140</name>
</gene>
<organism evidence="8 9">
    <name type="scientific">Flavobacterium chungangensis</name>
    <dbReference type="NCBI Taxonomy" id="2708132"/>
    <lineage>
        <taxon>Bacteria</taxon>
        <taxon>Pseudomonadati</taxon>
        <taxon>Bacteroidota</taxon>
        <taxon>Flavobacteriia</taxon>
        <taxon>Flavobacteriales</taxon>
        <taxon>Flavobacteriaceae</taxon>
        <taxon>Flavobacterium</taxon>
    </lineage>
</organism>
<comment type="caution">
    <text evidence="8">The sequence shown here is derived from an EMBL/GenBank/DDBJ whole genome shotgun (WGS) entry which is preliminary data.</text>
</comment>
<dbReference type="InterPro" id="IPR036291">
    <property type="entry name" value="NAD(P)-bd_dom_sf"/>
</dbReference>
<dbReference type="InterPro" id="IPR050857">
    <property type="entry name" value="D-2-hydroxyacid_DH"/>
</dbReference>
<accession>A0ABV8ZEQ8</accession>
<comment type="similarity">
    <text evidence="1 5">Belongs to the D-isomer specific 2-hydroxyacid dehydrogenase family.</text>
</comment>
<protein>
    <submittedName>
        <fullName evidence="8">NAD(P)-dependent oxidoreductase</fullName>
    </submittedName>
</protein>
<dbReference type="Proteomes" id="UP001596003">
    <property type="component" value="Unassembled WGS sequence"/>
</dbReference>
<dbReference type="RefSeq" id="WP_379798687.1">
    <property type="nucleotide sequence ID" value="NZ_JBHSFY010000008.1"/>
</dbReference>
<proteinExistence type="inferred from homology"/>
<evidence type="ECO:0000259" key="6">
    <source>
        <dbReference type="Pfam" id="PF00389"/>
    </source>
</evidence>
<dbReference type="EMBL" id="JBHSFY010000008">
    <property type="protein sequence ID" value="MFC4478211.1"/>
    <property type="molecule type" value="Genomic_DNA"/>
</dbReference>
<dbReference type="Pfam" id="PF00389">
    <property type="entry name" value="2-Hacid_dh"/>
    <property type="match status" value="1"/>
</dbReference>